<comment type="caution">
    <text evidence="4">The sequence shown here is derived from an EMBL/GenBank/DDBJ whole genome shotgun (WGS) entry which is preliminary data.</text>
</comment>
<dbReference type="EMBL" id="AGFM01000009">
    <property type="protein sequence ID" value="EHJ62324.1"/>
    <property type="molecule type" value="Genomic_DNA"/>
</dbReference>
<dbReference type="InterPro" id="IPR036291">
    <property type="entry name" value="NAD(P)-bd_dom_sf"/>
</dbReference>
<reference evidence="4 5" key="1">
    <citation type="journal article" date="2012" name="J. Bacteriol.">
        <title>Genome sequence of benzo(a)pyrene-degrading bacterium Novosphingobium pentaromativorans US6-1.</title>
        <authorList>
            <person name="Luo Y.R."/>
            <person name="Kang S.G."/>
            <person name="Kim S.J."/>
            <person name="Kim M.R."/>
            <person name="Li N."/>
            <person name="Lee J.H."/>
            <person name="Kwon K.K."/>
        </authorList>
    </citation>
    <scope>NUCLEOTIDE SEQUENCE [LARGE SCALE GENOMIC DNA]</scope>
    <source>
        <strain evidence="4 5">US6-1</strain>
    </source>
</reference>
<dbReference type="AlphaFoldDB" id="G6E9A0"/>
<dbReference type="Pfam" id="PF08240">
    <property type="entry name" value="ADH_N"/>
    <property type="match status" value="1"/>
</dbReference>
<gene>
    <name evidence="4" type="ORF">NSU_0921</name>
</gene>
<dbReference type="GO" id="GO:0070402">
    <property type="term" value="F:NADPH binding"/>
    <property type="evidence" value="ECO:0007669"/>
    <property type="project" value="TreeGrafter"/>
</dbReference>
<dbReference type="SUPFAM" id="SSF51735">
    <property type="entry name" value="NAD(P)-binding Rossmann-fold domains"/>
    <property type="match status" value="1"/>
</dbReference>
<accession>G6E9A0</accession>
<keyword evidence="1" id="KW-0521">NADP</keyword>
<keyword evidence="2" id="KW-0560">Oxidoreductase</keyword>
<dbReference type="PANTHER" id="PTHR48106">
    <property type="entry name" value="QUINONE OXIDOREDUCTASE PIG3-RELATED"/>
    <property type="match status" value="1"/>
</dbReference>
<dbReference type="InterPro" id="IPR013149">
    <property type="entry name" value="ADH-like_C"/>
</dbReference>
<protein>
    <submittedName>
        <fullName evidence="4">Alcohol dehydrogenase zinc-binding domain protein</fullName>
    </submittedName>
</protein>
<dbReference type="InterPro" id="IPR013154">
    <property type="entry name" value="ADH-like_N"/>
</dbReference>
<dbReference type="InterPro" id="IPR020843">
    <property type="entry name" value="ER"/>
</dbReference>
<dbReference type="PANTHER" id="PTHR48106:SF18">
    <property type="entry name" value="QUINONE OXIDOREDUCTASE PIG3"/>
    <property type="match status" value="1"/>
</dbReference>
<evidence type="ECO:0000259" key="3">
    <source>
        <dbReference type="SMART" id="SM00829"/>
    </source>
</evidence>
<dbReference type="PATRIC" id="fig|1088721.3.peg.911"/>
<dbReference type="SMART" id="SM00829">
    <property type="entry name" value="PKS_ER"/>
    <property type="match status" value="1"/>
</dbReference>
<dbReference type="STRING" id="1088721.JI59_15520"/>
<organism evidence="4 5">
    <name type="scientific">Novosphingobium pentaromativorans US6-1</name>
    <dbReference type="NCBI Taxonomy" id="1088721"/>
    <lineage>
        <taxon>Bacteria</taxon>
        <taxon>Pseudomonadati</taxon>
        <taxon>Pseudomonadota</taxon>
        <taxon>Alphaproteobacteria</taxon>
        <taxon>Sphingomonadales</taxon>
        <taxon>Sphingomonadaceae</taxon>
        <taxon>Novosphingobium</taxon>
    </lineage>
</organism>
<sequence length="327" mass="34463">MQGRGIEVKAAYYLESGGPDALYYGSVPDPALAEDAVLIRVEYISVEGMDMVCRYLAPLTEEQHVAGCQAAGTVEALGGAVTGFRVGDRVVGFNFGGSHAELFAAPQGSVWHVPEGLDLALAAVIPLTFGTAHECLHAFGQVRPGMDVLIHGATLGVGIAAVQLGRAAGARLTGTALGDDRLARIAPLGLDHAIDYRGADKTKRLREITFGKGFDLVVDSGTGMEKDSIVAGVRPGARYAVAGVASPKTPQFGYFELISHGLTVSGITIAHAMHTPRGHAVVSELLESAARGEIEMPIEHEFALCEAEEAHRFVMEGHPFGRVVMRP</sequence>
<dbReference type="Gene3D" id="3.90.180.10">
    <property type="entry name" value="Medium-chain alcohol dehydrogenases, catalytic domain"/>
    <property type="match status" value="1"/>
</dbReference>
<dbReference type="InterPro" id="IPR011032">
    <property type="entry name" value="GroES-like_sf"/>
</dbReference>
<evidence type="ECO:0000256" key="2">
    <source>
        <dbReference type="ARBA" id="ARBA00023002"/>
    </source>
</evidence>
<dbReference type="Proteomes" id="UP000004030">
    <property type="component" value="Unassembled WGS sequence"/>
</dbReference>
<proteinExistence type="predicted"/>
<dbReference type="SUPFAM" id="SSF50129">
    <property type="entry name" value="GroES-like"/>
    <property type="match status" value="1"/>
</dbReference>
<name>G6E9A0_9SPHN</name>
<keyword evidence="5" id="KW-1185">Reference proteome</keyword>
<dbReference type="Pfam" id="PF00107">
    <property type="entry name" value="ADH_zinc_N"/>
    <property type="match status" value="1"/>
</dbReference>
<dbReference type="GO" id="GO:0016651">
    <property type="term" value="F:oxidoreductase activity, acting on NAD(P)H"/>
    <property type="evidence" value="ECO:0007669"/>
    <property type="project" value="TreeGrafter"/>
</dbReference>
<feature type="domain" description="Enoyl reductase (ER)" evidence="3">
    <location>
        <begin position="17"/>
        <end position="325"/>
    </location>
</feature>
<evidence type="ECO:0000313" key="4">
    <source>
        <dbReference type="EMBL" id="EHJ62324.1"/>
    </source>
</evidence>
<evidence type="ECO:0000313" key="5">
    <source>
        <dbReference type="Proteomes" id="UP000004030"/>
    </source>
</evidence>
<evidence type="ECO:0000256" key="1">
    <source>
        <dbReference type="ARBA" id="ARBA00022857"/>
    </source>
</evidence>
<dbReference type="eggNOG" id="COG0604">
    <property type="taxonomic scope" value="Bacteria"/>
</dbReference>
<dbReference type="Gene3D" id="3.40.50.720">
    <property type="entry name" value="NAD(P)-binding Rossmann-like Domain"/>
    <property type="match status" value="1"/>
</dbReference>